<dbReference type="AlphaFoldDB" id="A0A9W9KA91"/>
<evidence type="ECO:0000256" key="2">
    <source>
        <dbReference type="ARBA" id="ARBA00023015"/>
    </source>
</evidence>
<evidence type="ECO:0000256" key="3">
    <source>
        <dbReference type="ARBA" id="ARBA00023163"/>
    </source>
</evidence>
<feature type="domain" description="Xylanolytic transcriptional activator regulatory" evidence="5">
    <location>
        <begin position="127"/>
        <end position="200"/>
    </location>
</feature>
<dbReference type="GeneID" id="81357232"/>
<evidence type="ECO:0000259" key="5">
    <source>
        <dbReference type="SMART" id="SM00906"/>
    </source>
</evidence>
<dbReference type="OrthoDB" id="5344325at2759"/>
<dbReference type="Proteomes" id="UP001149074">
    <property type="component" value="Unassembled WGS sequence"/>
</dbReference>
<sequence>MFLREINRVYEMIHPSSFHSRYNEWWVVQENVDGMFDGGISDEDIDFGLLILRVCLLSVQCLPHSKYPTSGILEINLDLDRIEEWFYSLANEIEKAQPPEKKPTLFTIQHRFYHVCYLRNYAKIRECWSVLSATVKDAHEMGLHMKDPGIPLSDLSMELRRRVFWNLYVMDRFMCTFFGHWPLIPEGYFDIELPHDNLHMITARPYALTPFTDRVFYIKVARYLTAFTSPPSWTTDQYNPVLVAEFAQRYKEVIIDQLPPAFWLENPDTRWDAAEPAILPKRETLYLFIYSTKASLYRAFADPCNNLHRGSSARTRYGTDLLALSHRRTLMDIACKVISSITRLYVLTGDDEGGTSEQMFLLPILLVEALACLGVCLLSIQADTRRLSIAGIQYNPDSDLRYSYATFFDAYGLLSRQAPQYGIAKRGMNILESLHGTLRSSPGSPSLFRMEYYGGAGTARGHSSSSQIHGAGCFHLEQALMSLHSHGGGGELPARVFFPLPEWLSSFFDSPGRSWLFRDRSAFGDLLS</sequence>
<dbReference type="CDD" id="cd12148">
    <property type="entry name" value="fungal_TF_MHR"/>
    <property type="match status" value="1"/>
</dbReference>
<comment type="caution">
    <text evidence="6">The sequence shown here is derived from an EMBL/GenBank/DDBJ whole genome shotgun (WGS) entry which is preliminary data.</text>
</comment>
<dbReference type="GO" id="GO:0005634">
    <property type="term" value="C:nucleus"/>
    <property type="evidence" value="ECO:0007669"/>
    <property type="project" value="UniProtKB-SubCell"/>
</dbReference>
<dbReference type="GO" id="GO:0003677">
    <property type="term" value="F:DNA binding"/>
    <property type="evidence" value="ECO:0007669"/>
    <property type="project" value="InterPro"/>
</dbReference>
<gene>
    <name evidence="6" type="ORF">N7532_005759</name>
</gene>
<proteinExistence type="predicted"/>
<evidence type="ECO:0000313" key="7">
    <source>
        <dbReference type="Proteomes" id="UP001149074"/>
    </source>
</evidence>
<dbReference type="InterPro" id="IPR050613">
    <property type="entry name" value="Sec_Metabolite_Reg"/>
</dbReference>
<name>A0A9W9KA91_9EURO</name>
<protein>
    <recommendedName>
        <fullName evidence="5">Xylanolytic transcriptional activator regulatory domain-containing protein</fullName>
    </recommendedName>
</protein>
<keyword evidence="7" id="KW-1185">Reference proteome</keyword>
<dbReference type="PANTHER" id="PTHR31001:SF87">
    <property type="entry name" value="COL-21"/>
    <property type="match status" value="1"/>
</dbReference>
<evidence type="ECO:0000313" key="6">
    <source>
        <dbReference type="EMBL" id="KAJ5098758.1"/>
    </source>
</evidence>
<dbReference type="PANTHER" id="PTHR31001">
    <property type="entry name" value="UNCHARACTERIZED TRANSCRIPTIONAL REGULATORY PROTEIN"/>
    <property type="match status" value="1"/>
</dbReference>
<accession>A0A9W9KA91</accession>
<reference evidence="6" key="1">
    <citation type="submission" date="2022-11" db="EMBL/GenBank/DDBJ databases">
        <authorList>
            <person name="Petersen C."/>
        </authorList>
    </citation>
    <scope>NUCLEOTIDE SEQUENCE</scope>
    <source>
        <strain evidence="6">IBT 30761</strain>
    </source>
</reference>
<organism evidence="6 7">
    <name type="scientific">Penicillium argentinense</name>
    <dbReference type="NCBI Taxonomy" id="1131581"/>
    <lineage>
        <taxon>Eukaryota</taxon>
        <taxon>Fungi</taxon>
        <taxon>Dikarya</taxon>
        <taxon>Ascomycota</taxon>
        <taxon>Pezizomycotina</taxon>
        <taxon>Eurotiomycetes</taxon>
        <taxon>Eurotiomycetidae</taxon>
        <taxon>Eurotiales</taxon>
        <taxon>Aspergillaceae</taxon>
        <taxon>Penicillium</taxon>
    </lineage>
</organism>
<evidence type="ECO:0000256" key="1">
    <source>
        <dbReference type="ARBA" id="ARBA00004123"/>
    </source>
</evidence>
<dbReference type="Pfam" id="PF04082">
    <property type="entry name" value="Fungal_trans"/>
    <property type="match status" value="1"/>
</dbReference>
<dbReference type="RefSeq" id="XP_056474412.1">
    <property type="nucleotide sequence ID" value="XM_056618253.1"/>
</dbReference>
<keyword evidence="2" id="KW-0805">Transcription regulation</keyword>
<keyword evidence="4" id="KW-0539">Nucleus</keyword>
<dbReference type="GO" id="GO:0008270">
    <property type="term" value="F:zinc ion binding"/>
    <property type="evidence" value="ECO:0007669"/>
    <property type="project" value="InterPro"/>
</dbReference>
<keyword evidence="3" id="KW-0804">Transcription</keyword>
<dbReference type="GO" id="GO:0006351">
    <property type="term" value="P:DNA-templated transcription"/>
    <property type="evidence" value="ECO:0007669"/>
    <property type="project" value="InterPro"/>
</dbReference>
<comment type="subcellular location">
    <subcellularLocation>
        <location evidence="1">Nucleus</location>
    </subcellularLocation>
</comment>
<dbReference type="InterPro" id="IPR007219">
    <property type="entry name" value="XnlR_reg_dom"/>
</dbReference>
<evidence type="ECO:0000256" key="4">
    <source>
        <dbReference type="ARBA" id="ARBA00023242"/>
    </source>
</evidence>
<dbReference type="SMART" id="SM00906">
    <property type="entry name" value="Fungal_trans"/>
    <property type="match status" value="1"/>
</dbReference>
<reference evidence="6" key="2">
    <citation type="journal article" date="2023" name="IMA Fungus">
        <title>Comparative genomic study of the Penicillium genus elucidates a diverse pangenome and 15 lateral gene transfer events.</title>
        <authorList>
            <person name="Petersen C."/>
            <person name="Sorensen T."/>
            <person name="Nielsen M.R."/>
            <person name="Sondergaard T.E."/>
            <person name="Sorensen J.L."/>
            <person name="Fitzpatrick D.A."/>
            <person name="Frisvad J.C."/>
            <person name="Nielsen K.L."/>
        </authorList>
    </citation>
    <scope>NUCLEOTIDE SEQUENCE</scope>
    <source>
        <strain evidence="6">IBT 30761</strain>
    </source>
</reference>
<dbReference type="EMBL" id="JAPQKI010000005">
    <property type="protein sequence ID" value="KAJ5098758.1"/>
    <property type="molecule type" value="Genomic_DNA"/>
</dbReference>